<protein>
    <submittedName>
        <fullName evidence="1">Uncharacterized protein</fullName>
    </submittedName>
</protein>
<gene>
    <name evidence="1" type="ORF">UW79_C0001G0049</name>
</gene>
<proteinExistence type="predicted"/>
<dbReference type="AlphaFoldDB" id="A0A0G1KGX7"/>
<comment type="caution">
    <text evidence="1">The sequence shown here is derived from an EMBL/GenBank/DDBJ whole genome shotgun (WGS) entry which is preliminary data.</text>
</comment>
<dbReference type="EMBL" id="LCJR01000001">
    <property type="protein sequence ID" value="KKT82793.1"/>
    <property type="molecule type" value="Genomic_DNA"/>
</dbReference>
<evidence type="ECO:0000313" key="1">
    <source>
        <dbReference type="EMBL" id="KKT82793.1"/>
    </source>
</evidence>
<name>A0A0G1KGX7_9BACT</name>
<sequence>MTFCEYFDTMEYMRKNIFERMLGQRQPAEESQKEVSKAEMLQGYRDRLEELKQWSNHWTIEDRNLAENLQNQITKLEQELSQSQ</sequence>
<organism evidence="1 2">
    <name type="scientific">Candidatus Yanofskybacteria bacterium GW2011_GWA2_44_9</name>
    <dbReference type="NCBI Taxonomy" id="1619025"/>
    <lineage>
        <taxon>Bacteria</taxon>
        <taxon>Candidatus Yanofskyibacteriota</taxon>
    </lineage>
</organism>
<accession>A0A0G1KGX7</accession>
<reference evidence="1 2" key="1">
    <citation type="journal article" date="2015" name="Nature">
        <title>rRNA introns, odd ribosomes, and small enigmatic genomes across a large radiation of phyla.</title>
        <authorList>
            <person name="Brown C.T."/>
            <person name="Hug L.A."/>
            <person name="Thomas B.C."/>
            <person name="Sharon I."/>
            <person name="Castelle C.J."/>
            <person name="Singh A."/>
            <person name="Wilkins M.J."/>
            <person name="Williams K.H."/>
            <person name="Banfield J.F."/>
        </authorList>
    </citation>
    <scope>NUCLEOTIDE SEQUENCE [LARGE SCALE GENOMIC DNA]</scope>
</reference>
<evidence type="ECO:0000313" key="2">
    <source>
        <dbReference type="Proteomes" id="UP000034032"/>
    </source>
</evidence>
<dbReference type="Proteomes" id="UP000034032">
    <property type="component" value="Unassembled WGS sequence"/>
</dbReference>